<proteinExistence type="predicted"/>
<dbReference type="PROSITE" id="PS50013">
    <property type="entry name" value="CHROMO_2"/>
    <property type="match status" value="1"/>
</dbReference>
<dbReference type="SUPFAM" id="SSF54160">
    <property type="entry name" value="Chromo domain-like"/>
    <property type="match status" value="1"/>
</dbReference>
<protein>
    <recommendedName>
        <fullName evidence="2">Chromo domain-containing protein</fullName>
    </recommendedName>
</protein>
<comment type="subunit">
    <text evidence="1">Component of the NuA4 histone acetyltransferase complex.</text>
</comment>
<accession>A0A9P3CX19</accession>
<dbReference type="EMBL" id="BOLY01000006">
    <property type="protein sequence ID" value="GIZ45973.1"/>
    <property type="molecule type" value="Genomic_DNA"/>
</dbReference>
<evidence type="ECO:0000256" key="1">
    <source>
        <dbReference type="ARBA" id="ARBA00011353"/>
    </source>
</evidence>
<name>A0A9P3CX19_9PEZI</name>
<dbReference type="GO" id="GO:0006338">
    <property type="term" value="P:chromatin remodeling"/>
    <property type="evidence" value="ECO:0007669"/>
    <property type="project" value="UniProtKB-ARBA"/>
</dbReference>
<keyword evidence="4" id="KW-1185">Reference proteome</keyword>
<dbReference type="SMART" id="SM00298">
    <property type="entry name" value="CHROMO"/>
    <property type="match status" value="1"/>
</dbReference>
<dbReference type="Proteomes" id="UP000825890">
    <property type="component" value="Unassembled WGS sequence"/>
</dbReference>
<comment type="caution">
    <text evidence="3">The sequence shown here is derived from an EMBL/GenBank/DDBJ whole genome shotgun (WGS) entry which is preliminary data.</text>
</comment>
<dbReference type="GeneID" id="68294692"/>
<dbReference type="InterPro" id="IPR000953">
    <property type="entry name" value="Chromo/chromo_shadow_dom"/>
</dbReference>
<dbReference type="InterPro" id="IPR016197">
    <property type="entry name" value="Chromo-like_dom_sf"/>
</dbReference>
<dbReference type="InterPro" id="IPR023780">
    <property type="entry name" value="Chromo_domain"/>
</dbReference>
<dbReference type="Gene3D" id="2.40.50.40">
    <property type="match status" value="1"/>
</dbReference>
<reference evidence="3 4" key="1">
    <citation type="submission" date="2021-01" db="EMBL/GenBank/DDBJ databases">
        <title>Cercospora kikuchii MAFF 305040 whole genome shotgun sequence.</title>
        <authorList>
            <person name="Kashiwa T."/>
            <person name="Suzuki T."/>
        </authorList>
    </citation>
    <scope>NUCLEOTIDE SEQUENCE [LARGE SCALE GENOMIC DNA]</scope>
    <source>
        <strain evidence="3 4">MAFF 305040</strain>
    </source>
</reference>
<dbReference type="Pfam" id="PF00385">
    <property type="entry name" value="Chromo"/>
    <property type="match status" value="1"/>
</dbReference>
<dbReference type="AlphaFoldDB" id="A0A9P3CX19"/>
<evidence type="ECO:0000259" key="2">
    <source>
        <dbReference type="PROSITE" id="PS50013"/>
    </source>
</evidence>
<evidence type="ECO:0000313" key="4">
    <source>
        <dbReference type="Proteomes" id="UP000825890"/>
    </source>
</evidence>
<feature type="domain" description="Chromo" evidence="2">
    <location>
        <begin position="27"/>
        <end position="88"/>
    </location>
</feature>
<sequence length="130" mass="15268">MTAPTAGPSSSKKYKYTRPGPIRNNEYLIEDILDARYNSFVTGKWQYLVQWAGWPKNEASWLSRHDVDASWVEEYWRKQNASFVADRAEAASTKAFFVVSKMVKKWTRDSTRYSIFMWLTQREKAAKRAE</sequence>
<dbReference type="RefSeq" id="XP_044660460.1">
    <property type="nucleotide sequence ID" value="XM_044804525.1"/>
</dbReference>
<dbReference type="OrthoDB" id="9050211at2759"/>
<evidence type="ECO:0000313" key="3">
    <source>
        <dbReference type="EMBL" id="GIZ45973.1"/>
    </source>
</evidence>
<organism evidence="3 4">
    <name type="scientific">Cercospora kikuchii</name>
    <dbReference type="NCBI Taxonomy" id="84275"/>
    <lineage>
        <taxon>Eukaryota</taxon>
        <taxon>Fungi</taxon>
        <taxon>Dikarya</taxon>
        <taxon>Ascomycota</taxon>
        <taxon>Pezizomycotina</taxon>
        <taxon>Dothideomycetes</taxon>
        <taxon>Dothideomycetidae</taxon>
        <taxon>Mycosphaerellales</taxon>
        <taxon>Mycosphaerellaceae</taxon>
        <taxon>Cercospora</taxon>
    </lineage>
</organism>
<gene>
    <name evidence="3" type="ORF">CKM354_000911700</name>
</gene>